<dbReference type="Proteomes" id="UP000185924">
    <property type="component" value="Unassembled WGS sequence"/>
</dbReference>
<gene>
    <name evidence="2" type="ORF">SAMN05421545_3955</name>
</gene>
<evidence type="ECO:0000313" key="2">
    <source>
        <dbReference type="EMBL" id="SIR50305.1"/>
    </source>
</evidence>
<accession>A0A1N7BG33</accession>
<evidence type="ECO:0000313" key="3">
    <source>
        <dbReference type="Proteomes" id="UP000185924"/>
    </source>
</evidence>
<keyword evidence="3" id="KW-1185">Reference proteome</keyword>
<protein>
    <submittedName>
        <fullName evidence="2">Uncharacterized protein</fullName>
    </submittedName>
</protein>
<reference evidence="3" key="1">
    <citation type="submission" date="2017-01" db="EMBL/GenBank/DDBJ databases">
        <authorList>
            <person name="Varghese N."/>
            <person name="Submissions S."/>
        </authorList>
    </citation>
    <scope>NUCLEOTIDE SEQUENCE [LARGE SCALE GENOMIC DNA]</scope>
    <source>
        <strain evidence="3">DM9</strain>
    </source>
</reference>
<dbReference type="Pfam" id="PF20329">
    <property type="entry name" value="DUF6624"/>
    <property type="match status" value="1"/>
</dbReference>
<dbReference type="STRING" id="1077936.SAMN05421545_3955"/>
<feature type="compositionally biased region" description="Basic and acidic residues" evidence="1">
    <location>
        <begin position="211"/>
        <end position="221"/>
    </location>
</feature>
<evidence type="ECO:0000256" key="1">
    <source>
        <dbReference type="SAM" id="MobiDB-lite"/>
    </source>
</evidence>
<dbReference type="PROSITE" id="PS51257">
    <property type="entry name" value="PROKAR_LIPOPROTEIN"/>
    <property type="match status" value="1"/>
</dbReference>
<name>A0A1N7BG33_9BACT</name>
<feature type="region of interest" description="Disordered" evidence="1">
    <location>
        <begin position="200"/>
        <end position="221"/>
    </location>
</feature>
<dbReference type="AlphaFoldDB" id="A0A1N7BG33"/>
<proteinExistence type="predicted"/>
<organism evidence="2 3">
    <name type="scientific">Pontibacter lucknowensis</name>
    <dbReference type="NCBI Taxonomy" id="1077936"/>
    <lineage>
        <taxon>Bacteria</taxon>
        <taxon>Pseudomonadati</taxon>
        <taxon>Bacteroidota</taxon>
        <taxon>Cytophagia</taxon>
        <taxon>Cytophagales</taxon>
        <taxon>Hymenobacteraceae</taxon>
        <taxon>Pontibacter</taxon>
    </lineage>
</organism>
<dbReference type="InterPro" id="IPR046732">
    <property type="entry name" value="DUF6624"/>
</dbReference>
<dbReference type="EMBL" id="FTNM01000010">
    <property type="protein sequence ID" value="SIR50305.1"/>
    <property type="molecule type" value="Genomic_DNA"/>
</dbReference>
<sequence>MNIKQSLIILFLLVGCQPSIVSTSHTAIQEEQPDYAVLAKELEEIYDIDQSIRSIDWDTISSPEASVAFSMKVMTLDSVNQTKVIPILEQHGWLPRSKVGDKAAKAIFYVVQHSNLVTIEKYLPQMEQLAKHGEASATDAAKMRDRLLMFQGKKQIYGTQTAGWVRAEGGQVIWPIEDVKNVNKRRKEVGFTTTVEEDAKRLGAQFDPNEELPKKKTDTQQ</sequence>